<keyword evidence="5" id="KW-1185">Reference proteome</keyword>
<feature type="transmembrane region" description="Helical" evidence="1">
    <location>
        <begin position="541"/>
        <end position="564"/>
    </location>
</feature>
<evidence type="ECO:0000256" key="1">
    <source>
        <dbReference type="SAM" id="Phobius"/>
    </source>
</evidence>
<dbReference type="PANTHER" id="PTHR31145:SF8">
    <property type="entry name" value="INTEGRAL MEMBRANE PROTEIN (AFU_ORTHOLOGUE AFUA_2G17475)"/>
    <property type="match status" value="1"/>
</dbReference>
<feature type="transmembrane region" description="Helical" evidence="1">
    <location>
        <begin position="576"/>
        <end position="598"/>
    </location>
</feature>
<dbReference type="EMBL" id="ADBL01002352">
    <property type="status" value="NOT_ANNOTATED_CDS"/>
    <property type="molecule type" value="Genomic_DNA"/>
</dbReference>
<reference evidence="3" key="3">
    <citation type="submission" date="2011-03" db="EMBL/GenBank/DDBJ databases">
        <title>Annotation of Magnaporthe poae ATCC 64411.</title>
        <authorList>
            <person name="Ma L.-J."/>
            <person name="Dead R."/>
            <person name="Young S.K."/>
            <person name="Zeng Q."/>
            <person name="Gargeya S."/>
            <person name="Fitzgerald M."/>
            <person name="Haas B."/>
            <person name="Abouelleil A."/>
            <person name="Alvarado L."/>
            <person name="Arachchi H.M."/>
            <person name="Berlin A."/>
            <person name="Brown A."/>
            <person name="Chapman S.B."/>
            <person name="Chen Z."/>
            <person name="Dunbar C."/>
            <person name="Freedman E."/>
            <person name="Gearin G."/>
            <person name="Gellesch M."/>
            <person name="Goldberg J."/>
            <person name="Griggs A."/>
            <person name="Gujja S."/>
            <person name="Heiman D."/>
            <person name="Howarth C."/>
            <person name="Larson L."/>
            <person name="Lui A."/>
            <person name="MacDonald P.J.P."/>
            <person name="Mehta T."/>
            <person name="Montmayeur A."/>
            <person name="Murphy C."/>
            <person name="Neiman D."/>
            <person name="Pearson M."/>
            <person name="Priest M."/>
            <person name="Roberts A."/>
            <person name="Saif S."/>
            <person name="Shea T."/>
            <person name="Shenoy N."/>
            <person name="Sisk P."/>
            <person name="Stolte C."/>
            <person name="Sykes S."/>
            <person name="Yandava C."/>
            <person name="Wortman J."/>
            <person name="Nusbaum C."/>
            <person name="Birren B."/>
        </authorList>
    </citation>
    <scope>NUCLEOTIDE SEQUENCE</scope>
    <source>
        <strain evidence="3">ATCC 64411</strain>
    </source>
</reference>
<dbReference type="eggNOG" id="ENOG502RS5S">
    <property type="taxonomic scope" value="Eukaryota"/>
</dbReference>
<gene>
    <name evidence="3" type="ORF">MAPG_10524</name>
</gene>
<dbReference type="OMA" id="VICAIVW"/>
<feature type="transmembrane region" description="Helical" evidence="1">
    <location>
        <begin position="490"/>
        <end position="510"/>
    </location>
</feature>
<reference evidence="5" key="1">
    <citation type="submission" date="2010-05" db="EMBL/GenBank/DDBJ databases">
        <title>The genome sequence of Magnaporthe poae strain ATCC 64411.</title>
        <authorList>
            <person name="Ma L.-J."/>
            <person name="Dead R."/>
            <person name="Young S."/>
            <person name="Zeng Q."/>
            <person name="Koehrsen M."/>
            <person name="Alvarado L."/>
            <person name="Berlin A."/>
            <person name="Chapman S.B."/>
            <person name="Chen Z."/>
            <person name="Freedman E."/>
            <person name="Gellesch M."/>
            <person name="Goldberg J."/>
            <person name="Griggs A."/>
            <person name="Gujja S."/>
            <person name="Heilman E.R."/>
            <person name="Heiman D."/>
            <person name="Hepburn T."/>
            <person name="Howarth C."/>
            <person name="Jen D."/>
            <person name="Larson L."/>
            <person name="Mehta T."/>
            <person name="Neiman D."/>
            <person name="Pearson M."/>
            <person name="Roberts A."/>
            <person name="Saif S."/>
            <person name="Shea T."/>
            <person name="Shenoy N."/>
            <person name="Sisk P."/>
            <person name="Stolte C."/>
            <person name="Sykes S."/>
            <person name="Walk T."/>
            <person name="White J."/>
            <person name="Yandava C."/>
            <person name="Haas B."/>
            <person name="Nusbaum C."/>
            <person name="Birren B."/>
        </authorList>
    </citation>
    <scope>NUCLEOTIDE SEQUENCE [LARGE SCALE GENOMIC DNA]</scope>
    <source>
        <strain evidence="5">ATCC 64411 / 73-15</strain>
    </source>
</reference>
<dbReference type="STRING" id="644358.A0A0C4ECT9"/>
<dbReference type="OrthoDB" id="269822at2759"/>
<name>A0A0C4ECT9_MAGP6</name>
<feature type="transmembrane region" description="Helical" evidence="1">
    <location>
        <begin position="347"/>
        <end position="366"/>
    </location>
</feature>
<dbReference type="InterPro" id="IPR040241">
    <property type="entry name" value="TRP_Flc/Pkd2-like"/>
</dbReference>
<keyword evidence="1" id="KW-0472">Membrane</keyword>
<dbReference type="Pfam" id="PF06011">
    <property type="entry name" value="TRP"/>
    <property type="match status" value="1"/>
</dbReference>
<reference evidence="4" key="5">
    <citation type="submission" date="2015-06" db="UniProtKB">
        <authorList>
            <consortium name="EnsemblFungi"/>
        </authorList>
    </citation>
    <scope>IDENTIFICATION</scope>
    <source>
        <strain evidence="4">ATCC 64411</strain>
    </source>
</reference>
<proteinExistence type="predicted"/>
<dbReference type="GO" id="GO:0016020">
    <property type="term" value="C:membrane"/>
    <property type="evidence" value="ECO:0007669"/>
    <property type="project" value="TreeGrafter"/>
</dbReference>
<evidence type="ECO:0000313" key="3">
    <source>
        <dbReference type="EMBL" id="KLU90672.1"/>
    </source>
</evidence>
<dbReference type="AlphaFoldDB" id="A0A0C4ECT9"/>
<feature type="transmembrane region" description="Helical" evidence="1">
    <location>
        <begin position="517"/>
        <end position="535"/>
    </location>
</feature>
<dbReference type="GO" id="GO:0055085">
    <property type="term" value="P:transmembrane transport"/>
    <property type="evidence" value="ECO:0007669"/>
    <property type="project" value="TreeGrafter"/>
</dbReference>
<keyword evidence="1" id="KW-0812">Transmembrane</keyword>
<evidence type="ECO:0000259" key="2">
    <source>
        <dbReference type="Pfam" id="PF06011"/>
    </source>
</evidence>
<feature type="domain" description="TRP C-terminal" evidence="2">
    <location>
        <begin position="485"/>
        <end position="591"/>
    </location>
</feature>
<feature type="transmembrane region" description="Helical" evidence="1">
    <location>
        <begin position="431"/>
        <end position="449"/>
    </location>
</feature>
<feature type="transmembrane region" description="Helical" evidence="1">
    <location>
        <begin position="401"/>
        <end position="419"/>
    </location>
</feature>
<reference evidence="3" key="2">
    <citation type="submission" date="2010-05" db="EMBL/GenBank/DDBJ databases">
        <title>The Genome Sequence of Magnaporthe poae strain ATCC 64411.</title>
        <authorList>
            <consortium name="The Broad Institute Genome Sequencing Platform"/>
            <consortium name="Broad Institute Genome Sequencing Center for Infectious Disease"/>
            <person name="Ma L.-J."/>
            <person name="Dead R."/>
            <person name="Young S."/>
            <person name="Zeng Q."/>
            <person name="Koehrsen M."/>
            <person name="Alvarado L."/>
            <person name="Berlin A."/>
            <person name="Chapman S.B."/>
            <person name="Chen Z."/>
            <person name="Freedman E."/>
            <person name="Gellesch M."/>
            <person name="Goldberg J."/>
            <person name="Griggs A."/>
            <person name="Gujja S."/>
            <person name="Heilman E.R."/>
            <person name="Heiman D."/>
            <person name="Hepburn T."/>
            <person name="Howarth C."/>
            <person name="Jen D."/>
            <person name="Larson L."/>
            <person name="Mehta T."/>
            <person name="Neiman D."/>
            <person name="Pearson M."/>
            <person name="Roberts A."/>
            <person name="Saif S."/>
            <person name="Shea T."/>
            <person name="Shenoy N."/>
            <person name="Sisk P."/>
            <person name="Stolte C."/>
            <person name="Sykes S."/>
            <person name="Walk T."/>
            <person name="White J."/>
            <person name="Yandava C."/>
            <person name="Haas B."/>
            <person name="Nusbaum C."/>
            <person name="Birren B."/>
        </authorList>
    </citation>
    <scope>NUCLEOTIDE SEQUENCE</scope>
    <source>
        <strain evidence="3">ATCC 64411</strain>
    </source>
</reference>
<dbReference type="EnsemblFungi" id="MAPG_10524T0">
    <property type="protein sequence ID" value="MAPG_10524T0"/>
    <property type="gene ID" value="MAPG_10524"/>
</dbReference>
<dbReference type="InterPro" id="IPR010308">
    <property type="entry name" value="TRP_C"/>
</dbReference>
<organism evidence="4 5">
    <name type="scientific">Magnaporthiopsis poae (strain ATCC 64411 / 73-15)</name>
    <name type="common">Kentucky bluegrass fungus</name>
    <name type="synonym">Magnaporthe poae</name>
    <dbReference type="NCBI Taxonomy" id="644358"/>
    <lineage>
        <taxon>Eukaryota</taxon>
        <taxon>Fungi</taxon>
        <taxon>Dikarya</taxon>
        <taxon>Ascomycota</taxon>
        <taxon>Pezizomycotina</taxon>
        <taxon>Sordariomycetes</taxon>
        <taxon>Sordariomycetidae</taxon>
        <taxon>Magnaporthales</taxon>
        <taxon>Magnaporthaceae</taxon>
        <taxon>Magnaporthiopsis</taxon>
    </lineage>
</organism>
<protein>
    <recommendedName>
        <fullName evidence="2">TRP C-terminal domain-containing protein</fullName>
    </recommendedName>
</protein>
<dbReference type="EMBL" id="GL876975">
    <property type="protein sequence ID" value="KLU90672.1"/>
    <property type="molecule type" value="Genomic_DNA"/>
</dbReference>
<evidence type="ECO:0000313" key="5">
    <source>
        <dbReference type="Proteomes" id="UP000011715"/>
    </source>
</evidence>
<sequence length="630" mass="67630">MPRHDGRARKPIGYRSTAPKIGWLLAIAGASFPCAADAAYLERLICDDQAGSDANVANGSADRPLGVDSLSARLLGAEAGAGGILELIFVPEWSGNVSCKELAEHDWDWDFSVSALGFRETGRGRPESASCRLADSVPVNSSLSTPAPAQRVRLELASRHQLGPLGILPAASTRLSYNLSRHGVLNASVCVQAEVTPQLPRGTLLAARIAPICVLALVVFSGFLTTMFEQPLIAEPSRRSWPATLSLRENPAPPPARAILPGVGDCLLHLQFIFLMGALTVRYPGFYQPVTSQVSWASLFSPVGPIGLGDRYEGVVDGIYKLNGTLTGTYGIELLSQVTGGPMTKNVLWNMLLLAAIVAIITTILVKTSPLVPSIRARFTATQEQGATRPRLPANRTTWNVLKVVLSYFLMPVVAILAYQPNNLVLPSYQLIVAAMLILLVICAIVWMTNAAPSNQLGTLLLSGAKKNSSLDDSEDEPEPEPYRRFDDRAVFTMIFFAIAFLRGAVIGGFQFTPKSQIVILATAELAVLASSVVLRPFPSLVGVFAGSCVARLAVVLLTVAFLPQLRVDIIRRSQVGYAIFGIHAAVLLLACTLPAVMRLARLAFDNLSVPDEPEVSGDPRALLLMIVRK</sequence>
<reference evidence="4" key="4">
    <citation type="journal article" date="2015" name="G3 (Bethesda)">
        <title>Genome sequences of three phytopathogenic species of the Magnaporthaceae family of fungi.</title>
        <authorList>
            <person name="Okagaki L.H."/>
            <person name="Nunes C.C."/>
            <person name="Sailsbery J."/>
            <person name="Clay B."/>
            <person name="Brown D."/>
            <person name="John T."/>
            <person name="Oh Y."/>
            <person name="Young N."/>
            <person name="Fitzgerald M."/>
            <person name="Haas B.J."/>
            <person name="Zeng Q."/>
            <person name="Young S."/>
            <person name="Adiconis X."/>
            <person name="Fan L."/>
            <person name="Levin J.Z."/>
            <person name="Mitchell T.K."/>
            <person name="Okubara P.A."/>
            <person name="Farman M.L."/>
            <person name="Kohn L.M."/>
            <person name="Birren B."/>
            <person name="Ma L.-J."/>
            <person name="Dean R.A."/>
        </authorList>
    </citation>
    <scope>NUCLEOTIDE SEQUENCE</scope>
    <source>
        <strain evidence="4">ATCC 64411 / 73-15</strain>
    </source>
</reference>
<keyword evidence="1" id="KW-1133">Transmembrane helix</keyword>
<dbReference type="PANTHER" id="PTHR31145">
    <property type="entry name" value="INTEGRAL MEMBRANE PROTEIN (AFU_ORTHOLOGUE AFUA_7G01610)"/>
    <property type="match status" value="1"/>
</dbReference>
<accession>A0A0C4ECT9</accession>
<dbReference type="VEuPathDB" id="FungiDB:MAPG_10524"/>
<dbReference type="Proteomes" id="UP000011715">
    <property type="component" value="Unassembled WGS sequence"/>
</dbReference>
<evidence type="ECO:0000313" key="4">
    <source>
        <dbReference type="EnsemblFungi" id="MAPG_10524T0"/>
    </source>
</evidence>
<feature type="transmembrane region" description="Helical" evidence="1">
    <location>
        <begin position="205"/>
        <end position="228"/>
    </location>
</feature>